<evidence type="ECO:0000256" key="5">
    <source>
        <dbReference type="SAM" id="Phobius"/>
    </source>
</evidence>
<dbReference type="Pfam" id="PF14880">
    <property type="entry name" value="COX14"/>
    <property type="match status" value="1"/>
</dbReference>
<feature type="transmembrane region" description="Helical" evidence="5">
    <location>
        <begin position="17"/>
        <end position="37"/>
    </location>
</feature>
<keyword evidence="2 5" id="KW-0812">Transmembrane</keyword>
<dbReference type="EMBL" id="KK853191">
    <property type="protein sequence ID" value="KDR10027.1"/>
    <property type="molecule type" value="Genomic_DNA"/>
</dbReference>
<keyword evidence="3 5" id="KW-1133">Transmembrane helix</keyword>
<evidence type="ECO:0000256" key="4">
    <source>
        <dbReference type="ARBA" id="ARBA00023136"/>
    </source>
</evidence>
<reference evidence="6 7" key="1">
    <citation type="journal article" date="2014" name="Nat. Commun.">
        <title>Molecular traces of alternative social organization in a termite genome.</title>
        <authorList>
            <person name="Terrapon N."/>
            <person name="Li C."/>
            <person name="Robertson H.M."/>
            <person name="Ji L."/>
            <person name="Meng X."/>
            <person name="Booth W."/>
            <person name="Chen Z."/>
            <person name="Childers C.P."/>
            <person name="Glastad K.M."/>
            <person name="Gokhale K."/>
            <person name="Gowin J."/>
            <person name="Gronenberg W."/>
            <person name="Hermansen R.A."/>
            <person name="Hu H."/>
            <person name="Hunt B.G."/>
            <person name="Huylmans A.K."/>
            <person name="Khalil S.M."/>
            <person name="Mitchell R.D."/>
            <person name="Munoz-Torres M.C."/>
            <person name="Mustard J.A."/>
            <person name="Pan H."/>
            <person name="Reese J.T."/>
            <person name="Scharf M.E."/>
            <person name="Sun F."/>
            <person name="Vogel H."/>
            <person name="Xiao J."/>
            <person name="Yang W."/>
            <person name="Yang Z."/>
            <person name="Yang Z."/>
            <person name="Zhou J."/>
            <person name="Zhu J."/>
            <person name="Brent C.S."/>
            <person name="Elsik C.G."/>
            <person name="Goodisman M.A."/>
            <person name="Liberles D.A."/>
            <person name="Roe R.M."/>
            <person name="Vargo E.L."/>
            <person name="Vilcinskas A."/>
            <person name="Wang J."/>
            <person name="Bornberg-Bauer E."/>
            <person name="Korb J."/>
            <person name="Zhang G."/>
            <person name="Liebig J."/>
        </authorList>
    </citation>
    <scope>NUCLEOTIDE SEQUENCE [LARGE SCALE GENOMIC DNA]</scope>
    <source>
        <tissue evidence="6">Whole organism</tissue>
    </source>
</reference>
<dbReference type="GO" id="GO:0016020">
    <property type="term" value="C:membrane"/>
    <property type="evidence" value="ECO:0007669"/>
    <property type="project" value="UniProtKB-SubCell"/>
</dbReference>
<keyword evidence="7" id="KW-1185">Reference proteome</keyword>
<dbReference type="OMA" id="VLGMRYY"/>
<organism evidence="6 7">
    <name type="scientific">Zootermopsis nevadensis</name>
    <name type="common">Dampwood termite</name>
    <dbReference type="NCBI Taxonomy" id="136037"/>
    <lineage>
        <taxon>Eukaryota</taxon>
        <taxon>Metazoa</taxon>
        <taxon>Ecdysozoa</taxon>
        <taxon>Arthropoda</taxon>
        <taxon>Hexapoda</taxon>
        <taxon>Insecta</taxon>
        <taxon>Pterygota</taxon>
        <taxon>Neoptera</taxon>
        <taxon>Polyneoptera</taxon>
        <taxon>Dictyoptera</taxon>
        <taxon>Blattodea</taxon>
        <taxon>Blattoidea</taxon>
        <taxon>Termitoidae</taxon>
        <taxon>Termopsidae</taxon>
        <taxon>Zootermopsis</taxon>
    </lineage>
</organism>
<evidence type="ECO:0000256" key="1">
    <source>
        <dbReference type="ARBA" id="ARBA00004167"/>
    </source>
</evidence>
<accession>A0A067QL80</accession>
<protein>
    <submittedName>
        <fullName evidence="6">Uncharacterized protein</fullName>
    </submittedName>
</protein>
<dbReference type="InParanoid" id="A0A067QL80"/>
<sequence>MIKRRTRNQVVETLHKGVVLTCIGVTLYGCFLLGMRFHKYFTVTRPMKKIKEVDENKHLLQEGVDASEKDLKDNAPQLKL</sequence>
<name>A0A067QL80_ZOONE</name>
<dbReference type="FunCoup" id="A0A067QL80">
    <property type="interactions" value="3"/>
</dbReference>
<evidence type="ECO:0000256" key="2">
    <source>
        <dbReference type="ARBA" id="ARBA00022692"/>
    </source>
</evidence>
<evidence type="ECO:0000313" key="7">
    <source>
        <dbReference type="Proteomes" id="UP000027135"/>
    </source>
</evidence>
<proteinExistence type="predicted"/>
<dbReference type="AlphaFoldDB" id="A0A067QL80"/>
<dbReference type="eggNOG" id="ENOG502SCB0">
    <property type="taxonomic scope" value="Eukaryota"/>
</dbReference>
<evidence type="ECO:0000313" key="6">
    <source>
        <dbReference type="EMBL" id="KDR10027.1"/>
    </source>
</evidence>
<comment type="subcellular location">
    <subcellularLocation>
        <location evidence="1">Membrane</location>
        <topology evidence="1">Single-pass membrane protein</topology>
    </subcellularLocation>
</comment>
<gene>
    <name evidence="6" type="ORF">L798_15689</name>
</gene>
<dbReference type="InterPro" id="IPR029208">
    <property type="entry name" value="COX14"/>
</dbReference>
<dbReference type="PROSITE" id="PS51257">
    <property type="entry name" value="PROKAR_LIPOPROTEIN"/>
    <property type="match status" value="1"/>
</dbReference>
<evidence type="ECO:0000256" key="3">
    <source>
        <dbReference type="ARBA" id="ARBA00022989"/>
    </source>
</evidence>
<dbReference type="Proteomes" id="UP000027135">
    <property type="component" value="Unassembled WGS sequence"/>
</dbReference>
<keyword evidence="4 5" id="KW-0472">Membrane</keyword>